<organism evidence="1 2">
    <name type="scientific">Chryseobacterium ureilyticum</name>
    <dbReference type="NCBI Taxonomy" id="373668"/>
    <lineage>
        <taxon>Bacteria</taxon>
        <taxon>Pseudomonadati</taxon>
        <taxon>Bacteroidota</taxon>
        <taxon>Flavobacteriia</taxon>
        <taxon>Flavobacteriales</taxon>
        <taxon>Weeksellaceae</taxon>
        <taxon>Chryseobacterium group</taxon>
        <taxon>Chryseobacterium</taxon>
    </lineage>
</organism>
<gene>
    <name evidence="1" type="ORF">SAMN05421786_103354</name>
</gene>
<dbReference type="AlphaFoldDB" id="A0A1N7NAN6"/>
<reference evidence="2" key="1">
    <citation type="submission" date="2017-01" db="EMBL/GenBank/DDBJ databases">
        <authorList>
            <person name="Varghese N."/>
            <person name="Submissions S."/>
        </authorList>
    </citation>
    <scope>NUCLEOTIDE SEQUENCE [LARGE SCALE GENOMIC DNA]</scope>
    <source>
        <strain evidence="2">DSM 18017</strain>
    </source>
</reference>
<accession>A0A1N7NAN6</accession>
<proteinExistence type="predicted"/>
<dbReference type="Proteomes" id="UP000186744">
    <property type="component" value="Unassembled WGS sequence"/>
</dbReference>
<protein>
    <submittedName>
        <fullName evidence="1">Uncharacterized protein</fullName>
    </submittedName>
</protein>
<evidence type="ECO:0000313" key="2">
    <source>
        <dbReference type="Proteomes" id="UP000186744"/>
    </source>
</evidence>
<dbReference type="EMBL" id="FTOL01000003">
    <property type="protein sequence ID" value="SIS95308.1"/>
    <property type="molecule type" value="Genomic_DNA"/>
</dbReference>
<keyword evidence="2" id="KW-1185">Reference proteome</keyword>
<sequence length="62" mass="7139">MQIYKNIPIGIFYFKIESEYLIRTQTYCIGIFEFYAKVAFRVISKLKAALTGHPSSAILANF</sequence>
<evidence type="ECO:0000313" key="1">
    <source>
        <dbReference type="EMBL" id="SIS95308.1"/>
    </source>
</evidence>
<name>A0A1N7NAN6_9FLAO</name>